<evidence type="ECO:0000256" key="5">
    <source>
        <dbReference type="ARBA" id="ARBA00022605"/>
    </source>
</evidence>
<dbReference type="EMBL" id="VDUY01000009">
    <property type="protein sequence ID" value="TXL62598.1"/>
    <property type="molecule type" value="Genomic_DNA"/>
</dbReference>
<dbReference type="Proteomes" id="UP000321548">
    <property type="component" value="Unassembled WGS sequence"/>
</dbReference>
<dbReference type="HAMAP" id="MF_00135">
    <property type="entry name" value="PRAI"/>
    <property type="match status" value="1"/>
</dbReference>
<dbReference type="InterPro" id="IPR013785">
    <property type="entry name" value="Aldolase_TIM"/>
</dbReference>
<accession>A0A5C8NN18</accession>
<dbReference type="GO" id="GO:0000162">
    <property type="term" value="P:L-tryptophan biosynthetic process"/>
    <property type="evidence" value="ECO:0007669"/>
    <property type="project" value="UniProtKB-UniRule"/>
</dbReference>
<dbReference type="UniPathway" id="UPA00035">
    <property type="reaction ID" value="UER00042"/>
</dbReference>
<dbReference type="RefSeq" id="WP_147705771.1">
    <property type="nucleotide sequence ID" value="NZ_VDUY01000009.1"/>
</dbReference>
<keyword evidence="12" id="KW-1185">Reference proteome</keyword>
<organism evidence="11 12">
    <name type="scientific">Zeimonas arvi</name>
    <dbReference type="NCBI Taxonomy" id="2498847"/>
    <lineage>
        <taxon>Bacteria</taxon>
        <taxon>Pseudomonadati</taxon>
        <taxon>Pseudomonadota</taxon>
        <taxon>Betaproteobacteria</taxon>
        <taxon>Burkholderiales</taxon>
        <taxon>Burkholderiaceae</taxon>
        <taxon>Zeimonas</taxon>
    </lineage>
</organism>
<evidence type="ECO:0000313" key="12">
    <source>
        <dbReference type="Proteomes" id="UP000321548"/>
    </source>
</evidence>
<dbReference type="InterPro" id="IPR001240">
    <property type="entry name" value="PRAI_dom"/>
</dbReference>
<evidence type="ECO:0000256" key="4">
    <source>
        <dbReference type="ARBA" id="ARBA00022272"/>
    </source>
</evidence>
<dbReference type="Gene3D" id="3.20.20.70">
    <property type="entry name" value="Aldolase class I"/>
    <property type="match status" value="1"/>
</dbReference>
<keyword evidence="7 9" id="KW-0057">Aromatic amino acid biosynthesis</keyword>
<keyword evidence="6 9" id="KW-0822">Tryptophan biosynthesis</keyword>
<evidence type="ECO:0000256" key="2">
    <source>
        <dbReference type="ARBA" id="ARBA00004664"/>
    </source>
</evidence>
<reference evidence="11 12" key="1">
    <citation type="submission" date="2019-06" db="EMBL/GenBank/DDBJ databases">
        <title>Quisquiliibacterium sp. nov., isolated from a maize field.</title>
        <authorList>
            <person name="Lin S.-Y."/>
            <person name="Tsai C.-F."/>
            <person name="Young C.-C."/>
        </authorList>
    </citation>
    <scope>NUCLEOTIDE SEQUENCE [LARGE SCALE GENOMIC DNA]</scope>
    <source>
        <strain evidence="11 12">CC-CFT501</strain>
    </source>
</reference>
<dbReference type="AlphaFoldDB" id="A0A5C8NN18"/>
<proteinExistence type="inferred from homology"/>
<feature type="domain" description="N-(5'phosphoribosyl) anthranilate isomerase (PRAI)" evidence="10">
    <location>
        <begin position="6"/>
        <end position="188"/>
    </location>
</feature>
<comment type="catalytic activity">
    <reaction evidence="1 9">
        <text>N-(5-phospho-beta-D-ribosyl)anthranilate = 1-(2-carboxyphenylamino)-1-deoxy-D-ribulose 5-phosphate</text>
        <dbReference type="Rhea" id="RHEA:21540"/>
        <dbReference type="ChEBI" id="CHEBI:18277"/>
        <dbReference type="ChEBI" id="CHEBI:58613"/>
        <dbReference type="EC" id="5.3.1.24"/>
    </reaction>
</comment>
<dbReference type="InterPro" id="IPR044643">
    <property type="entry name" value="TrpF_fam"/>
</dbReference>
<evidence type="ECO:0000256" key="3">
    <source>
        <dbReference type="ARBA" id="ARBA00012572"/>
    </source>
</evidence>
<evidence type="ECO:0000259" key="10">
    <source>
        <dbReference type="Pfam" id="PF00697"/>
    </source>
</evidence>
<dbReference type="EC" id="5.3.1.24" evidence="3 9"/>
<comment type="caution">
    <text evidence="11">The sequence shown here is derived from an EMBL/GenBank/DDBJ whole genome shotgun (WGS) entry which is preliminary data.</text>
</comment>
<protein>
    <recommendedName>
        <fullName evidence="4 9">N-(5'-phosphoribosyl)anthranilate isomerase</fullName>
        <shortName evidence="9">PRAI</shortName>
        <ecNumber evidence="3 9">5.3.1.24</ecNumber>
    </recommendedName>
</protein>
<evidence type="ECO:0000313" key="11">
    <source>
        <dbReference type="EMBL" id="TXL62598.1"/>
    </source>
</evidence>
<dbReference type="GO" id="GO:0004640">
    <property type="term" value="F:phosphoribosylanthranilate isomerase activity"/>
    <property type="evidence" value="ECO:0007669"/>
    <property type="project" value="UniProtKB-UniRule"/>
</dbReference>
<sequence length="218" mass="23467">MRTRIKFCGFTDAGDLRDAAALGIDAAGFVFYAKSPRHLDTDAAAALRRVLPSWVSAVGLFVNAEPAEVRRIASHVGLDVIQFHGDESPERCLASVPDGLAWWRAVRMRSAGVLLESFDRFGQAEALLLDSFSHGYGGSGTGFDWSWIPAVRPLPVVLSGGLTPDNVADAIAAVRPSAVDVSSGIQSDDPRRKALARMERFVAEVLRADAKLCQTSTR</sequence>
<dbReference type="OrthoDB" id="9796196at2"/>
<gene>
    <name evidence="9" type="primary">trpF</name>
    <name evidence="11" type="ORF">FHP08_17365</name>
</gene>
<evidence type="ECO:0000256" key="1">
    <source>
        <dbReference type="ARBA" id="ARBA00001164"/>
    </source>
</evidence>
<dbReference type="PANTHER" id="PTHR42894">
    <property type="entry name" value="N-(5'-PHOSPHORIBOSYL)ANTHRANILATE ISOMERASE"/>
    <property type="match status" value="1"/>
</dbReference>
<dbReference type="SUPFAM" id="SSF51366">
    <property type="entry name" value="Ribulose-phoshate binding barrel"/>
    <property type="match status" value="1"/>
</dbReference>
<evidence type="ECO:0000256" key="8">
    <source>
        <dbReference type="ARBA" id="ARBA00023235"/>
    </source>
</evidence>
<keyword evidence="5 9" id="KW-0028">Amino-acid biosynthesis</keyword>
<comment type="similarity">
    <text evidence="9">Belongs to the TrpF family.</text>
</comment>
<dbReference type="CDD" id="cd00405">
    <property type="entry name" value="PRAI"/>
    <property type="match status" value="1"/>
</dbReference>
<evidence type="ECO:0000256" key="7">
    <source>
        <dbReference type="ARBA" id="ARBA00023141"/>
    </source>
</evidence>
<keyword evidence="8 9" id="KW-0413">Isomerase</keyword>
<dbReference type="PANTHER" id="PTHR42894:SF1">
    <property type="entry name" value="N-(5'-PHOSPHORIBOSYL)ANTHRANILATE ISOMERASE"/>
    <property type="match status" value="1"/>
</dbReference>
<dbReference type="NCBIfam" id="NF002299">
    <property type="entry name" value="PRK01222.1-6"/>
    <property type="match status" value="1"/>
</dbReference>
<evidence type="ECO:0000256" key="9">
    <source>
        <dbReference type="HAMAP-Rule" id="MF_00135"/>
    </source>
</evidence>
<comment type="pathway">
    <text evidence="2 9">Amino-acid biosynthesis; L-tryptophan biosynthesis; L-tryptophan from chorismate: step 3/5.</text>
</comment>
<evidence type="ECO:0000256" key="6">
    <source>
        <dbReference type="ARBA" id="ARBA00022822"/>
    </source>
</evidence>
<dbReference type="Pfam" id="PF00697">
    <property type="entry name" value="PRAI"/>
    <property type="match status" value="1"/>
</dbReference>
<dbReference type="InterPro" id="IPR011060">
    <property type="entry name" value="RibuloseP-bd_barrel"/>
</dbReference>
<name>A0A5C8NN18_9BURK</name>